<evidence type="ECO:0000313" key="1">
    <source>
        <dbReference type="EMBL" id="CAA7394061.1"/>
    </source>
</evidence>
<dbReference type="PANTHER" id="PTHR16128:SF5">
    <property type="entry name" value="FAD_NAD(P)-BINDING OXIDOREDUCTASE FAMILY PROTEIN"/>
    <property type="match status" value="1"/>
</dbReference>
<dbReference type="EMBL" id="LR746267">
    <property type="protein sequence ID" value="CAA7394061.1"/>
    <property type="molecule type" value="Genomic_DNA"/>
</dbReference>
<dbReference type="Gene3D" id="3.50.50.60">
    <property type="entry name" value="FAD/NAD(P)-binding domain"/>
    <property type="match status" value="1"/>
</dbReference>
<protein>
    <submittedName>
        <fullName evidence="1">Uncharacterized protein</fullName>
    </submittedName>
</protein>
<dbReference type="OrthoDB" id="2161133at2759"/>
<sequence length="372" mass="39853">MSAAVAKVAVVGCGISGAVCASLLAGKGISVTVFDSGRGPGGRMSQRRESSDNGDLLFDHGAPYFSISNEEVMDAVSSWERMGLVAEWKENFGCFDVNIAKFVDLENDGQNKKKYVGVPGMNSICKALCYQPGIETKFQTTIGKLDWLEGRNSWLLSGSGGENLGHFDGVVASDKSLFSSAHTPLTGRPPPLDTTLIPELAVKLQDIPRHPCYALMLAFSEPLSQVPVKGFSFKNSKVLRHAFCDSSKPGRLLSSSNCECWVLHSTAEYAAGIISKTGIKKHTSAALIEIAEELFREFESTGLVSSRPFFMKAHRWGSAFPASSIGGEAMCLWDGDKRLAICGDFCVSPDVEGAVLSGMRAASKLSSLLSCL</sequence>
<dbReference type="Gene3D" id="3.90.660.10">
    <property type="match status" value="1"/>
</dbReference>
<organism evidence="1 2">
    <name type="scientific">Spirodela intermedia</name>
    <name type="common">Intermediate duckweed</name>
    <dbReference type="NCBI Taxonomy" id="51605"/>
    <lineage>
        <taxon>Eukaryota</taxon>
        <taxon>Viridiplantae</taxon>
        <taxon>Streptophyta</taxon>
        <taxon>Embryophyta</taxon>
        <taxon>Tracheophyta</taxon>
        <taxon>Spermatophyta</taxon>
        <taxon>Magnoliopsida</taxon>
        <taxon>Liliopsida</taxon>
        <taxon>Araceae</taxon>
        <taxon>Lemnoideae</taxon>
        <taxon>Spirodela</taxon>
    </lineage>
</organism>
<dbReference type="InterPro" id="IPR036188">
    <property type="entry name" value="FAD/NAD-bd_sf"/>
</dbReference>
<gene>
    <name evidence="1" type="ORF">SI8410_04004722</name>
</gene>
<dbReference type="Proteomes" id="UP000663760">
    <property type="component" value="Chromosome 4"/>
</dbReference>
<proteinExistence type="predicted"/>
<dbReference type="AlphaFoldDB" id="A0A7I8K8K1"/>
<keyword evidence="2" id="KW-1185">Reference proteome</keyword>
<dbReference type="PANTHER" id="PTHR16128">
    <property type="entry name" value="FAD/NAD(P)-BINDING OXIDOREDUCTASE FAMILY PROTEIN"/>
    <property type="match status" value="1"/>
</dbReference>
<reference evidence="1" key="1">
    <citation type="submission" date="2020-02" db="EMBL/GenBank/DDBJ databases">
        <authorList>
            <person name="Scholz U."/>
            <person name="Mascher M."/>
            <person name="Fiebig A."/>
        </authorList>
    </citation>
    <scope>NUCLEOTIDE SEQUENCE</scope>
</reference>
<name>A0A7I8K8K1_SPIIN</name>
<evidence type="ECO:0000313" key="2">
    <source>
        <dbReference type="Proteomes" id="UP000663760"/>
    </source>
</evidence>
<dbReference type="SUPFAM" id="SSF51905">
    <property type="entry name" value="FAD/NAD(P)-binding domain"/>
    <property type="match status" value="1"/>
</dbReference>
<accession>A0A7I8K8K1</accession>
<dbReference type="Pfam" id="PF13450">
    <property type="entry name" value="NAD_binding_8"/>
    <property type="match status" value="1"/>
</dbReference>